<proteinExistence type="predicted"/>
<dbReference type="CDD" id="cd00118">
    <property type="entry name" value="LysM"/>
    <property type="match status" value="1"/>
</dbReference>
<keyword evidence="1" id="KW-0929">Antimicrobial</keyword>
<sequence>MNHIVKKGENLTRIAAQHNLSLTRLLAANPSLKADPNSLGIGAKLVIPEDDAGDDSNESADYFRVAAGQLTFDAEGLETPGRFFSRRPHVPSASSGVTIGRGYDMKERSAEEIVEDLTVAGVAPGQAQKFAQCRGLQGARAEQCLRENNYTRLTITPRQQQRLFDITYAELMGDVVRISGKPDVVAKYGETDWQQLHPLLRDVVVDLRYRGDYTGATRERVQPVMVQNNLTELNELMADRDYWVETRGVPLDRFRRRRDYLASALT</sequence>
<evidence type="ECO:0000313" key="5">
    <source>
        <dbReference type="Proteomes" id="UP000319732"/>
    </source>
</evidence>
<dbReference type="CDD" id="cd16903">
    <property type="entry name" value="pesticin_lyz-like"/>
    <property type="match status" value="1"/>
</dbReference>
<evidence type="ECO:0000313" key="4">
    <source>
        <dbReference type="EMBL" id="TQV74217.1"/>
    </source>
</evidence>
<evidence type="ECO:0000256" key="2">
    <source>
        <dbReference type="ARBA" id="ARBA00022638"/>
    </source>
</evidence>
<evidence type="ECO:0000259" key="3">
    <source>
        <dbReference type="PROSITE" id="PS51782"/>
    </source>
</evidence>
<dbReference type="Gene3D" id="3.10.350.10">
    <property type="entry name" value="LysM domain"/>
    <property type="match status" value="1"/>
</dbReference>
<dbReference type="GO" id="GO:0031640">
    <property type="term" value="P:killing of cells of another organism"/>
    <property type="evidence" value="ECO:0007669"/>
    <property type="project" value="UniProtKB-KW"/>
</dbReference>
<dbReference type="OrthoDB" id="9801383at2"/>
<dbReference type="InterPro" id="IPR036779">
    <property type="entry name" value="LysM_dom_sf"/>
</dbReference>
<accession>A0A545TAI6</accession>
<feature type="domain" description="LysM" evidence="3">
    <location>
        <begin position="1"/>
        <end position="47"/>
    </location>
</feature>
<evidence type="ECO:0000256" key="1">
    <source>
        <dbReference type="ARBA" id="ARBA00022529"/>
    </source>
</evidence>
<dbReference type="Gene3D" id="1.10.530.40">
    <property type="match status" value="1"/>
</dbReference>
<dbReference type="SUPFAM" id="SSF54106">
    <property type="entry name" value="LysM domain"/>
    <property type="match status" value="1"/>
</dbReference>
<gene>
    <name evidence="4" type="ORF">FKG94_16555</name>
</gene>
<dbReference type="PROSITE" id="PS51782">
    <property type="entry name" value="LYSM"/>
    <property type="match status" value="1"/>
</dbReference>
<organism evidence="4 5">
    <name type="scientific">Exilibacterium tricleocarpae</name>
    <dbReference type="NCBI Taxonomy" id="2591008"/>
    <lineage>
        <taxon>Bacteria</taxon>
        <taxon>Pseudomonadati</taxon>
        <taxon>Pseudomonadota</taxon>
        <taxon>Gammaproteobacteria</taxon>
        <taxon>Cellvibrionales</taxon>
        <taxon>Cellvibrionaceae</taxon>
        <taxon>Exilibacterium</taxon>
    </lineage>
</organism>
<dbReference type="Pfam" id="PF01476">
    <property type="entry name" value="LysM"/>
    <property type="match status" value="1"/>
</dbReference>
<dbReference type="AlphaFoldDB" id="A0A545TAI6"/>
<keyword evidence="5" id="KW-1185">Reference proteome</keyword>
<reference evidence="4 5" key="1">
    <citation type="submission" date="2019-06" db="EMBL/GenBank/DDBJ databases">
        <title>Whole genome sequence for Cellvibrionaceae sp. R142.</title>
        <authorList>
            <person name="Wang G."/>
        </authorList>
    </citation>
    <scope>NUCLEOTIDE SEQUENCE [LARGE SCALE GENOMIC DNA]</scope>
    <source>
        <strain evidence="4 5">R142</strain>
    </source>
</reference>
<dbReference type="EMBL" id="VHSG01000017">
    <property type="protein sequence ID" value="TQV74217.1"/>
    <property type="molecule type" value="Genomic_DNA"/>
</dbReference>
<dbReference type="Proteomes" id="UP000319732">
    <property type="component" value="Unassembled WGS sequence"/>
</dbReference>
<name>A0A545TAI6_9GAMM</name>
<dbReference type="SMART" id="SM00257">
    <property type="entry name" value="LysM"/>
    <property type="match status" value="1"/>
</dbReference>
<dbReference type="GO" id="GO:0003796">
    <property type="term" value="F:lysozyme activity"/>
    <property type="evidence" value="ECO:0007669"/>
    <property type="project" value="InterPro"/>
</dbReference>
<protein>
    <submittedName>
        <fullName evidence="4">LysM peptidoglycan-binding domain-containing protein</fullName>
    </submittedName>
</protein>
<dbReference type="RefSeq" id="WP_142905440.1">
    <property type="nucleotide sequence ID" value="NZ_ML660096.1"/>
</dbReference>
<keyword evidence="2" id="KW-0081">Bacteriolytic enzyme</keyword>
<dbReference type="InterPro" id="IPR018392">
    <property type="entry name" value="LysM"/>
</dbReference>
<dbReference type="GO" id="GO:0042742">
    <property type="term" value="P:defense response to bacterium"/>
    <property type="evidence" value="ECO:0007669"/>
    <property type="project" value="UniProtKB-KW"/>
</dbReference>
<dbReference type="InterPro" id="IPR023347">
    <property type="entry name" value="Lysozyme_dom_sf"/>
</dbReference>
<comment type="caution">
    <text evidence="4">The sequence shown here is derived from an EMBL/GenBank/DDBJ whole genome shotgun (WGS) entry which is preliminary data.</text>
</comment>